<evidence type="ECO:0000313" key="2">
    <source>
        <dbReference type="EMBL" id="MDO7908827.1"/>
    </source>
</evidence>
<organism evidence="2 3">
    <name type="scientific">Paenibacillus lacisoli</name>
    <dbReference type="NCBI Taxonomy" id="3064525"/>
    <lineage>
        <taxon>Bacteria</taxon>
        <taxon>Bacillati</taxon>
        <taxon>Bacillota</taxon>
        <taxon>Bacilli</taxon>
        <taxon>Bacillales</taxon>
        <taxon>Paenibacillaceae</taxon>
        <taxon>Paenibacillus</taxon>
    </lineage>
</organism>
<evidence type="ECO:0000313" key="3">
    <source>
        <dbReference type="Proteomes" id="UP001240171"/>
    </source>
</evidence>
<protein>
    <submittedName>
        <fullName evidence="2">Uncharacterized protein</fullName>
    </submittedName>
</protein>
<feature type="transmembrane region" description="Helical" evidence="1">
    <location>
        <begin position="34"/>
        <end position="56"/>
    </location>
</feature>
<keyword evidence="1" id="KW-1133">Transmembrane helix</keyword>
<keyword evidence="1" id="KW-0472">Membrane</keyword>
<feature type="transmembrane region" description="Helical" evidence="1">
    <location>
        <begin position="63"/>
        <end position="84"/>
    </location>
</feature>
<comment type="caution">
    <text evidence="2">The sequence shown here is derived from an EMBL/GenBank/DDBJ whole genome shotgun (WGS) entry which is preliminary data.</text>
</comment>
<keyword evidence="3" id="KW-1185">Reference proteome</keyword>
<name>A0ABT9CHS3_9BACL</name>
<proteinExistence type="predicted"/>
<evidence type="ECO:0000256" key="1">
    <source>
        <dbReference type="SAM" id="Phobius"/>
    </source>
</evidence>
<accession>A0ABT9CHS3</accession>
<dbReference type="Proteomes" id="UP001240171">
    <property type="component" value="Unassembled WGS sequence"/>
</dbReference>
<reference evidence="2 3" key="1">
    <citation type="submission" date="2023-07" db="EMBL/GenBank/DDBJ databases">
        <title>Paenibacillus sp. JX-17 nov. isolated from soil.</title>
        <authorList>
            <person name="Wan Y."/>
            <person name="Liu B."/>
        </authorList>
    </citation>
    <scope>NUCLEOTIDE SEQUENCE [LARGE SCALE GENOMIC DNA]</scope>
    <source>
        <strain evidence="2 3">JX-17</strain>
    </source>
</reference>
<gene>
    <name evidence="2" type="ORF">Q5741_20795</name>
</gene>
<keyword evidence="1" id="KW-0812">Transmembrane</keyword>
<sequence length="85" mass="9617">MMSLFIWPAFAFATGFLFDAPGSSWETASWGTKGFIYSVWIYPVSVIISFFGWIPYHLYRFRLAIGLAAVPVVWFLVTIGIIMIG</sequence>
<dbReference type="EMBL" id="JAUQTB010000024">
    <property type="protein sequence ID" value="MDO7908827.1"/>
    <property type="molecule type" value="Genomic_DNA"/>
</dbReference>